<dbReference type="eggNOG" id="COG1309">
    <property type="taxonomic scope" value="Bacteria"/>
</dbReference>
<keyword evidence="2 4" id="KW-0238">DNA-binding</keyword>
<keyword evidence="3" id="KW-0804">Transcription</keyword>
<dbReference type="Pfam" id="PF16859">
    <property type="entry name" value="TetR_C_11"/>
    <property type="match status" value="1"/>
</dbReference>
<evidence type="ECO:0000259" key="5">
    <source>
        <dbReference type="PROSITE" id="PS50977"/>
    </source>
</evidence>
<gene>
    <name evidence="6" type="ordered locus">Plav_2851</name>
</gene>
<feature type="DNA-binding region" description="H-T-H motif" evidence="4">
    <location>
        <begin position="38"/>
        <end position="57"/>
    </location>
</feature>
<dbReference type="PRINTS" id="PR00455">
    <property type="entry name" value="HTHTETR"/>
</dbReference>
<keyword evidence="7" id="KW-1185">Reference proteome</keyword>
<dbReference type="KEGG" id="pla:Plav_2851"/>
<feature type="domain" description="HTH tetR-type" evidence="5">
    <location>
        <begin position="15"/>
        <end position="75"/>
    </location>
</feature>
<evidence type="ECO:0000256" key="3">
    <source>
        <dbReference type="ARBA" id="ARBA00023163"/>
    </source>
</evidence>
<evidence type="ECO:0000256" key="1">
    <source>
        <dbReference type="ARBA" id="ARBA00023015"/>
    </source>
</evidence>
<dbReference type="InterPro" id="IPR009057">
    <property type="entry name" value="Homeodomain-like_sf"/>
</dbReference>
<evidence type="ECO:0000256" key="4">
    <source>
        <dbReference type="PROSITE-ProRule" id="PRU00335"/>
    </source>
</evidence>
<reference evidence="6 7" key="1">
    <citation type="journal article" date="2011" name="Stand. Genomic Sci.">
        <title>Complete genome sequence of Parvibaculum lavamentivorans type strain (DS-1(T)).</title>
        <authorList>
            <person name="Schleheck D."/>
            <person name="Weiss M."/>
            <person name="Pitluck S."/>
            <person name="Bruce D."/>
            <person name="Land M.L."/>
            <person name="Han S."/>
            <person name="Saunders E."/>
            <person name="Tapia R."/>
            <person name="Detter C."/>
            <person name="Brettin T."/>
            <person name="Han J."/>
            <person name="Woyke T."/>
            <person name="Goodwin L."/>
            <person name="Pennacchio L."/>
            <person name="Nolan M."/>
            <person name="Cook A.M."/>
            <person name="Kjelleberg S."/>
            <person name="Thomas T."/>
        </authorList>
    </citation>
    <scope>NUCLEOTIDE SEQUENCE [LARGE SCALE GENOMIC DNA]</scope>
    <source>
        <strain evidence="7">DS-1 / DSM 13023 / NCIMB 13966</strain>
    </source>
</reference>
<dbReference type="SUPFAM" id="SSF46689">
    <property type="entry name" value="Homeodomain-like"/>
    <property type="match status" value="1"/>
</dbReference>
<dbReference type="GO" id="GO:0000976">
    <property type="term" value="F:transcription cis-regulatory region binding"/>
    <property type="evidence" value="ECO:0007669"/>
    <property type="project" value="TreeGrafter"/>
</dbReference>
<dbReference type="GO" id="GO:0003700">
    <property type="term" value="F:DNA-binding transcription factor activity"/>
    <property type="evidence" value="ECO:0007669"/>
    <property type="project" value="TreeGrafter"/>
</dbReference>
<dbReference type="Gene3D" id="1.10.357.10">
    <property type="entry name" value="Tetracycline Repressor, domain 2"/>
    <property type="match status" value="1"/>
</dbReference>
<dbReference type="InterPro" id="IPR050109">
    <property type="entry name" value="HTH-type_TetR-like_transc_reg"/>
</dbReference>
<protein>
    <submittedName>
        <fullName evidence="6">Transcriptional regulator, TetR family</fullName>
    </submittedName>
</protein>
<dbReference type="OrthoDB" id="9796019at2"/>
<dbReference type="RefSeq" id="WP_012111772.1">
    <property type="nucleotide sequence ID" value="NC_009719.1"/>
</dbReference>
<sequence length="204" mass="22055">MTVSGKSGPGRPRDQAADAAILGAALEIFIERGAAGTTVEEVAKRAGVARTTLYRRWTSKNELLADAVASVRLATEAAADDWRGLSLPDVLKLTIKEVPRLMAQPMARPLAAQLLAAPELFKIYYDGVLAPRMAAFQLLLDQAQRDGLIPRSVDTKMLHAMMAGAFTNLLLLRTEPPTEAQARAYLRRLVAALGLKEILRQGAP</sequence>
<organism evidence="6 7">
    <name type="scientific">Parvibaculum lavamentivorans (strain DS-1 / DSM 13023 / NCIMB 13966)</name>
    <dbReference type="NCBI Taxonomy" id="402881"/>
    <lineage>
        <taxon>Bacteria</taxon>
        <taxon>Pseudomonadati</taxon>
        <taxon>Pseudomonadota</taxon>
        <taxon>Alphaproteobacteria</taxon>
        <taxon>Hyphomicrobiales</taxon>
        <taxon>Parvibaculaceae</taxon>
        <taxon>Parvibaculum</taxon>
    </lineage>
</organism>
<dbReference type="InterPro" id="IPR036271">
    <property type="entry name" value="Tet_transcr_reg_TetR-rel_C_sf"/>
</dbReference>
<dbReference type="EMBL" id="CP000774">
    <property type="protein sequence ID" value="ABS64458.1"/>
    <property type="molecule type" value="Genomic_DNA"/>
</dbReference>
<dbReference type="STRING" id="402881.Plav_2851"/>
<dbReference type="SUPFAM" id="SSF48498">
    <property type="entry name" value="Tetracyclin repressor-like, C-terminal domain"/>
    <property type="match status" value="1"/>
</dbReference>
<evidence type="ECO:0000313" key="6">
    <source>
        <dbReference type="EMBL" id="ABS64458.1"/>
    </source>
</evidence>
<dbReference type="PANTHER" id="PTHR30055:SF148">
    <property type="entry name" value="TETR-FAMILY TRANSCRIPTIONAL REGULATOR"/>
    <property type="match status" value="1"/>
</dbReference>
<dbReference type="AlphaFoldDB" id="A7HX25"/>
<dbReference type="InterPro" id="IPR001647">
    <property type="entry name" value="HTH_TetR"/>
</dbReference>
<dbReference type="Gene3D" id="1.10.10.60">
    <property type="entry name" value="Homeodomain-like"/>
    <property type="match status" value="1"/>
</dbReference>
<accession>A7HX25</accession>
<dbReference type="InterPro" id="IPR011075">
    <property type="entry name" value="TetR_C"/>
</dbReference>
<dbReference type="PANTHER" id="PTHR30055">
    <property type="entry name" value="HTH-TYPE TRANSCRIPTIONAL REGULATOR RUTR"/>
    <property type="match status" value="1"/>
</dbReference>
<name>A7HX25_PARL1</name>
<proteinExistence type="predicted"/>
<keyword evidence="1" id="KW-0805">Transcription regulation</keyword>
<dbReference type="Proteomes" id="UP000006377">
    <property type="component" value="Chromosome"/>
</dbReference>
<dbReference type="Pfam" id="PF00440">
    <property type="entry name" value="TetR_N"/>
    <property type="match status" value="1"/>
</dbReference>
<dbReference type="HOGENOM" id="CLU_069356_25_6_5"/>
<dbReference type="PROSITE" id="PS50977">
    <property type="entry name" value="HTH_TETR_2"/>
    <property type="match status" value="1"/>
</dbReference>
<evidence type="ECO:0000313" key="7">
    <source>
        <dbReference type="Proteomes" id="UP000006377"/>
    </source>
</evidence>
<evidence type="ECO:0000256" key="2">
    <source>
        <dbReference type="ARBA" id="ARBA00023125"/>
    </source>
</evidence>